<reference evidence="1 2" key="1">
    <citation type="journal article" date="2020" name="ISME J.">
        <title>Comparative genomics reveals insights into cyanobacterial evolution and habitat adaptation.</title>
        <authorList>
            <person name="Chen M.Y."/>
            <person name="Teng W.K."/>
            <person name="Zhao L."/>
            <person name="Hu C.X."/>
            <person name="Zhou Y.K."/>
            <person name="Han B.P."/>
            <person name="Song L.R."/>
            <person name="Shu W.S."/>
        </authorList>
    </citation>
    <scope>NUCLEOTIDE SEQUENCE [LARGE SCALE GENOMIC DNA]</scope>
    <source>
        <strain evidence="1 2">FACHB-1040</strain>
    </source>
</reference>
<evidence type="ECO:0000313" key="1">
    <source>
        <dbReference type="EMBL" id="MBD2278168.1"/>
    </source>
</evidence>
<proteinExistence type="predicted"/>
<dbReference type="PANTHER" id="PTHR38471">
    <property type="entry name" value="FOUR HELIX BUNDLE PROTEIN"/>
    <property type="match status" value="1"/>
</dbReference>
<gene>
    <name evidence="1" type="ORF">H6F99_07580</name>
</gene>
<comment type="caution">
    <text evidence="1">The sequence shown here is derived from an EMBL/GenBank/DDBJ whole genome shotgun (WGS) entry which is preliminary data.</text>
</comment>
<dbReference type="Gene3D" id="1.20.1440.60">
    <property type="entry name" value="23S rRNA-intervening sequence"/>
    <property type="match status" value="1"/>
</dbReference>
<sequence length="144" mass="16750">MIGNLKESNSISMVKSHRDLGIYQIAFEAAMKIFGLSKNFPVEEKYSLTDQIRRSSRSVCANIAEAWRKRRYEAAFVAKLNDCEAESAETQTWIEFTVKCNYFDIETGRKLYGNYNQVLSGLVTMINNPSRWLMNHKNHKNHKY</sequence>
<dbReference type="PANTHER" id="PTHR38471:SF2">
    <property type="entry name" value="FOUR HELIX BUNDLE PROTEIN"/>
    <property type="match status" value="1"/>
</dbReference>
<dbReference type="InterPro" id="IPR036583">
    <property type="entry name" value="23S_rRNA_IVS_sf"/>
</dbReference>
<dbReference type="NCBIfam" id="TIGR02436">
    <property type="entry name" value="four helix bundle protein"/>
    <property type="match status" value="1"/>
</dbReference>
<dbReference type="Proteomes" id="UP000606721">
    <property type="component" value="Unassembled WGS sequence"/>
</dbReference>
<dbReference type="Pfam" id="PF05635">
    <property type="entry name" value="23S_rRNA_IVP"/>
    <property type="match status" value="1"/>
</dbReference>
<dbReference type="InterPro" id="IPR012657">
    <property type="entry name" value="23S_rRNA-intervening_sequence"/>
</dbReference>
<dbReference type="SUPFAM" id="SSF158446">
    <property type="entry name" value="IVS-encoded protein-like"/>
    <property type="match status" value="1"/>
</dbReference>
<evidence type="ECO:0000313" key="2">
    <source>
        <dbReference type="Proteomes" id="UP000606721"/>
    </source>
</evidence>
<protein>
    <submittedName>
        <fullName evidence="1">Four helix bundle protein</fullName>
    </submittedName>
</protein>
<keyword evidence="2" id="KW-1185">Reference proteome</keyword>
<dbReference type="EMBL" id="JACJQT010000014">
    <property type="protein sequence ID" value="MBD2278168.1"/>
    <property type="molecule type" value="Genomic_DNA"/>
</dbReference>
<dbReference type="RefSeq" id="WP_190382691.1">
    <property type="nucleotide sequence ID" value="NZ_JACJQT010000014.1"/>
</dbReference>
<name>A0ABR8BTA5_APHFL</name>
<organism evidence="1 2">
    <name type="scientific">Aphanizomenon flos-aquae FACHB-1040</name>
    <dbReference type="NCBI Taxonomy" id="2692887"/>
    <lineage>
        <taxon>Bacteria</taxon>
        <taxon>Bacillati</taxon>
        <taxon>Cyanobacteriota</taxon>
        <taxon>Cyanophyceae</taxon>
        <taxon>Nostocales</taxon>
        <taxon>Aphanizomenonaceae</taxon>
        <taxon>Aphanizomenon</taxon>
    </lineage>
</organism>
<dbReference type="CDD" id="cd16377">
    <property type="entry name" value="23S_rRNA_IVP_like"/>
    <property type="match status" value="1"/>
</dbReference>
<accession>A0ABR8BTA5</accession>